<sequence length="80" mass="9339">MALSQVSSSPAVVQHLISLLYGDRKYSDVTLQTFGEEYHLHKIILCRYPYFKYLLSWPVEDFENKNLSSMEKRMMSLSSS</sequence>
<dbReference type="EMBL" id="BSXS01002889">
    <property type="protein sequence ID" value="GME80081.1"/>
    <property type="molecule type" value="Genomic_DNA"/>
</dbReference>
<proteinExistence type="predicted"/>
<comment type="caution">
    <text evidence="1">The sequence shown here is derived from an EMBL/GenBank/DDBJ whole genome shotgun (WGS) entry which is preliminary data.</text>
</comment>
<protein>
    <submittedName>
        <fullName evidence="1">Unnamed protein product</fullName>
    </submittedName>
</protein>
<name>A0ACB5T4H5_AMBMO</name>
<reference evidence="1" key="1">
    <citation type="submission" date="2023-04" db="EMBL/GenBank/DDBJ databases">
        <title>Ambrosiozyma monospora NBRC 10751.</title>
        <authorList>
            <person name="Ichikawa N."/>
            <person name="Sato H."/>
            <person name="Tonouchi N."/>
        </authorList>
    </citation>
    <scope>NUCLEOTIDE SEQUENCE</scope>
    <source>
        <strain evidence="1">NBRC 10751</strain>
    </source>
</reference>
<evidence type="ECO:0000313" key="2">
    <source>
        <dbReference type="Proteomes" id="UP001165064"/>
    </source>
</evidence>
<dbReference type="Proteomes" id="UP001165064">
    <property type="component" value="Unassembled WGS sequence"/>
</dbReference>
<accession>A0ACB5T4H5</accession>
<organism evidence="1 2">
    <name type="scientific">Ambrosiozyma monospora</name>
    <name type="common">Yeast</name>
    <name type="synonym">Endomycopsis monosporus</name>
    <dbReference type="NCBI Taxonomy" id="43982"/>
    <lineage>
        <taxon>Eukaryota</taxon>
        <taxon>Fungi</taxon>
        <taxon>Dikarya</taxon>
        <taxon>Ascomycota</taxon>
        <taxon>Saccharomycotina</taxon>
        <taxon>Pichiomycetes</taxon>
        <taxon>Pichiales</taxon>
        <taxon>Pichiaceae</taxon>
        <taxon>Ambrosiozyma</taxon>
    </lineage>
</organism>
<evidence type="ECO:0000313" key="1">
    <source>
        <dbReference type="EMBL" id="GME80081.1"/>
    </source>
</evidence>
<keyword evidence="2" id="KW-1185">Reference proteome</keyword>
<gene>
    <name evidence="1" type="ORF">Amon02_000427700</name>
</gene>